<proteinExistence type="predicted"/>
<reference evidence="1" key="1">
    <citation type="submission" date="2019-10" db="EMBL/GenBank/DDBJ databases">
        <authorList>
            <consortium name="DOE Joint Genome Institute"/>
            <person name="Kuo A."/>
            <person name="Miyauchi S."/>
            <person name="Kiss E."/>
            <person name="Drula E."/>
            <person name="Kohler A."/>
            <person name="Sanchez-Garcia M."/>
            <person name="Andreopoulos B."/>
            <person name="Barry K.W."/>
            <person name="Bonito G."/>
            <person name="Buee M."/>
            <person name="Carver A."/>
            <person name="Chen C."/>
            <person name="Cichocki N."/>
            <person name="Clum A."/>
            <person name="Culley D."/>
            <person name="Crous P.W."/>
            <person name="Fauchery L."/>
            <person name="Girlanda M."/>
            <person name="Hayes R."/>
            <person name="Keri Z."/>
            <person name="Labutti K."/>
            <person name="Lipzen A."/>
            <person name="Lombard V."/>
            <person name="Magnuson J."/>
            <person name="Maillard F."/>
            <person name="Morin E."/>
            <person name="Murat C."/>
            <person name="Nolan M."/>
            <person name="Ohm R."/>
            <person name="Pangilinan J."/>
            <person name="Pereira M."/>
            <person name="Perotto S."/>
            <person name="Peter M."/>
            <person name="Riley R."/>
            <person name="Sitrit Y."/>
            <person name="Stielow B."/>
            <person name="Szollosi G."/>
            <person name="Zifcakova L."/>
            <person name="Stursova M."/>
            <person name="Spatafora J.W."/>
            <person name="Tedersoo L."/>
            <person name="Vaario L.-M."/>
            <person name="Yamada A."/>
            <person name="Yan M."/>
            <person name="Wang P."/>
            <person name="Xu J."/>
            <person name="Bruns T."/>
            <person name="Baldrian P."/>
            <person name="Vilgalys R."/>
            <person name="Henrissat B."/>
            <person name="Grigoriev I.V."/>
            <person name="Hibbett D."/>
            <person name="Nagy L.G."/>
            <person name="Martin F.M."/>
        </authorList>
    </citation>
    <scope>NUCLEOTIDE SEQUENCE</scope>
    <source>
        <strain evidence="1">P2</strain>
    </source>
</reference>
<protein>
    <submittedName>
        <fullName evidence="1">Sedlin</fullName>
    </submittedName>
</protein>
<sequence length="201" mass="22064">MRKADAENKDIFLLDKTKAMSHHIFILSPTDTPLYSLTHYSSKPVQSTGSSLSSNLPSWSTSAFAGTLTALSGASSATQHHTSGGGGVRVGGGQDRHVIQMIANASLDAIEEVMRRDSAMYLKSVDKFNEWIVSAFVTAGNKDMKFIILHETKNDDGIKVFFNDLWELYVKTAMNPFHTAHTPIRSAVFDSRVRASAKKNL</sequence>
<dbReference type="Proteomes" id="UP000886501">
    <property type="component" value="Unassembled WGS sequence"/>
</dbReference>
<accession>A0ACB6ZJ69</accession>
<evidence type="ECO:0000313" key="1">
    <source>
        <dbReference type="EMBL" id="KAF9649647.1"/>
    </source>
</evidence>
<evidence type="ECO:0000313" key="2">
    <source>
        <dbReference type="Proteomes" id="UP000886501"/>
    </source>
</evidence>
<reference evidence="1" key="2">
    <citation type="journal article" date="2020" name="Nat. Commun.">
        <title>Large-scale genome sequencing of mycorrhizal fungi provides insights into the early evolution of symbiotic traits.</title>
        <authorList>
            <person name="Miyauchi S."/>
            <person name="Kiss E."/>
            <person name="Kuo A."/>
            <person name="Drula E."/>
            <person name="Kohler A."/>
            <person name="Sanchez-Garcia M."/>
            <person name="Morin E."/>
            <person name="Andreopoulos B."/>
            <person name="Barry K.W."/>
            <person name="Bonito G."/>
            <person name="Buee M."/>
            <person name="Carver A."/>
            <person name="Chen C."/>
            <person name="Cichocki N."/>
            <person name="Clum A."/>
            <person name="Culley D."/>
            <person name="Crous P.W."/>
            <person name="Fauchery L."/>
            <person name="Girlanda M."/>
            <person name="Hayes R.D."/>
            <person name="Keri Z."/>
            <person name="LaButti K."/>
            <person name="Lipzen A."/>
            <person name="Lombard V."/>
            <person name="Magnuson J."/>
            <person name="Maillard F."/>
            <person name="Murat C."/>
            <person name="Nolan M."/>
            <person name="Ohm R.A."/>
            <person name="Pangilinan J."/>
            <person name="Pereira M.F."/>
            <person name="Perotto S."/>
            <person name="Peter M."/>
            <person name="Pfister S."/>
            <person name="Riley R."/>
            <person name="Sitrit Y."/>
            <person name="Stielow J.B."/>
            <person name="Szollosi G."/>
            <person name="Zifcakova L."/>
            <person name="Stursova M."/>
            <person name="Spatafora J.W."/>
            <person name="Tedersoo L."/>
            <person name="Vaario L.M."/>
            <person name="Yamada A."/>
            <person name="Yan M."/>
            <person name="Wang P."/>
            <person name="Xu J."/>
            <person name="Bruns T."/>
            <person name="Baldrian P."/>
            <person name="Vilgalys R."/>
            <person name="Dunand C."/>
            <person name="Henrissat B."/>
            <person name="Grigoriev I.V."/>
            <person name="Hibbett D."/>
            <person name="Nagy L.G."/>
            <person name="Martin F.M."/>
        </authorList>
    </citation>
    <scope>NUCLEOTIDE SEQUENCE</scope>
    <source>
        <strain evidence="1">P2</strain>
    </source>
</reference>
<dbReference type="EMBL" id="MU117995">
    <property type="protein sequence ID" value="KAF9649647.1"/>
    <property type="molecule type" value="Genomic_DNA"/>
</dbReference>
<keyword evidence="2" id="KW-1185">Reference proteome</keyword>
<comment type="caution">
    <text evidence="1">The sequence shown here is derived from an EMBL/GenBank/DDBJ whole genome shotgun (WGS) entry which is preliminary data.</text>
</comment>
<gene>
    <name evidence="1" type="ORF">BDM02DRAFT_3113489</name>
</gene>
<name>A0ACB6ZJ69_THEGA</name>
<organism evidence="1 2">
    <name type="scientific">Thelephora ganbajun</name>
    <name type="common">Ganba fungus</name>
    <dbReference type="NCBI Taxonomy" id="370292"/>
    <lineage>
        <taxon>Eukaryota</taxon>
        <taxon>Fungi</taxon>
        <taxon>Dikarya</taxon>
        <taxon>Basidiomycota</taxon>
        <taxon>Agaricomycotina</taxon>
        <taxon>Agaricomycetes</taxon>
        <taxon>Thelephorales</taxon>
        <taxon>Thelephoraceae</taxon>
        <taxon>Thelephora</taxon>
    </lineage>
</organism>